<dbReference type="HAMAP" id="MF_01393">
    <property type="entry name" value="ATP_synth_a_bact"/>
    <property type="match status" value="1"/>
</dbReference>
<evidence type="ECO:0000256" key="10">
    <source>
        <dbReference type="ARBA" id="ARBA00023136"/>
    </source>
</evidence>
<feature type="transmembrane region" description="Helical" evidence="12">
    <location>
        <begin position="115"/>
        <end position="134"/>
    </location>
</feature>
<dbReference type="PANTHER" id="PTHR11410:SF0">
    <property type="entry name" value="ATP SYNTHASE SUBUNIT A"/>
    <property type="match status" value="1"/>
</dbReference>
<feature type="transmembrane region" description="Helical" evidence="12">
    <location>
        <begin position="187"/>
        <end position="212"/>
    </location>
</feature>
<dbReference type="EMBL" id="CP047224">
    <property type="protein sequence ID" value="QHD65145.1"/>
    <property type="molecule type" value="Genomic_DNA"/>
</dbReference>
<dbReference type="GO" id="GO:0046933">
    <property type="term" value="F:proton-transporting ATP synthase activity, rotational mechanism"/>
    <property type="evidence" value="ECO:0007669"/>
    <property type="project" value="UniProtKB-UniRule"/>
</dbReference>
<keyword evidence="7 12" id="KW-0375">Hydrogen ion transport</keyword>
<dbReference type="GO" id="GO:0005886">
    <property type="term" value="C:plasma membrane"/>
    <property type="evidence" value="ECO:0007669"/>
    <property type="project" value="UniProtKB-SubCell"/>
</dbReference>
<evidence type="ECO:0000313" key="14">
    <source>
        <dbReference type="EMBL" id="QHD65145.1"/>
    </source>
</evidence>
<evidence type="ECO:0000256" key="13">
    <source>
        <dbReference type="RuleBase" id="RU000483"/>
    </source>
</evidence>
<dbReference type="Gene3D" id="1.20.120.220">
    <property type="entry name" value="ATP synthase, F0 complex, subunit A"/>
    <property type="match status" value="1"/>
</dbReference>
<dbReference type="KEGG" id="nef:GP480_01580"/>
<evidence type="ECO:0000256" key="3">
    <source>
        <dbReference type="ARBA" id="ARBA00022448"/>
    </source>
</evidence>
<accession>A0A6P1G9W6</accession>
<evidence type="ECO:0000256" key="1">
    <source>
        <dbReference type="ARBA" id="ARBA00004141"/>
    </source>
</evidence>
<dbReference type="NCBIfam" id="NF004482">
    <property type="entry name" value="PRK05815.2-4"/>
    <property type="match status" value="1"/>
</dbReference>
<keyword evidence="6 12" id="KW-0812">Transmembrane</keyword>
<gene>
    <name evidence="12" type="primary">atpB</name>
    <name evidence="14" type="ORF">GP480_01580</name>
</gene>
<reference evidence="14 15" key="2">
    <citation type="journal article" date="2020" name="MBio">
        <title>Isolation and Molecular Analysis of a Novel Neorickettsia Species That Causes Potomac Horse Fever.</title>
        <authorList>
            <person name="Teymournejad O."/>
            <person name="Lin M."/>
            <person name="Bekebrede H."/>
            <person name="Kamr A."/>
            <person name="Toribio R.E."/>
            <person name="Arroyo L.G."/>
            <person name="Baird J.D."/>
            <person name="Rikihisa Y."/>
        </authorList>
    </citation>
    <scope>NUCLEOTIDE SEQUENCE [LARGE SCALE GENOMIC DNA]</scope>
    <source>
        <strain evidence="14 15">Fin17</strain>
    </source>
</reference>
<feature type="transmembrane region" description="Helical" evidence="12">
    <location>
        <begin position="29"/>
        <end position="48"/>
    </location>
</feature>
<evidence type="ECO:0000256" key="4">
    <source>
        <dbReference type="ARBA" id="ARBA00022475"/>
    </source>
</evidence>
<dbReference type="InterPro" id="IPR023011">
    <property type="entry name" value="ATP_synth_F0_asu_AS"/>
</dbReference>
<dbReference type="NCBIfam" id="TIGR01131">
    <property type="entry name" value="ATP_synt_6_or_A"/>
    <property type="match status" value="1"/>
</dbReference>
<dbReference type="InterPro" id="IPR045083">
    <property type="entry name" value="ATP_synth_F0_asu_bact/mt"/>
</dbReference>
<dbReference type="SUPFAM" id="SSF81336">
    <property type="entry name" value="F1F0 ATP synthase subunit A"/>
    <property type="match status" value="1"/>
</dbReference>
<keyword evidence="8 12" id="KW-1133">Transmembrane helix</keyword>
<evidence type="ECO:0000256" key="9">
    <source>
        <dbReference type="ARBA" id="ARBA00023065"/>
    </source>
</evidence>
<feature type="transmembrane region" description="Helical" evidence="12">
    <location>
        <begin position="83"/>
        <end position="103"/>
    </location>
</feature>
<keyword evidence="10 12" id="KW-0472">Membrane</keyword>
<protein>
    <recommendedName>
        <fullName evidence="12 13">ATP synthase subunit a</fullName>
    </recommendedName>
    <alternativeName>
        <fullName evidence="12">ATP synthase F0 sector subunit a</fullName>
    </alternativeName>
    <alternativeName>
        <fullName evidence="12">F-ATPase subunit 6</fullName>
    </alternativeName>
</protein>
<evidence type="ECO:0000256" key="11">
    <source>
        <dbReference type="ARBA" id="ARBA00023310"/>
    </source>
</evidence>
<dbReference type="Proteomes" id="UP000464912">
    <property type="component" value="Chromosome"/>
</dbReference>
<keyword evidence="11 12" id="KW-0066">ATP synthesis</keyword>
<evidence type="ECO:0000256" key="8">
    <source>
        <dbReference type="ARBA" id="ARBA00022989"/>
    </source>
</evidence>
<comment type="function">
    <text evidence="12 13">Key component of the proton channel; it plays a direct role in the translocation of protons across the membrane.</text>
</comment>
<evidence type="ECO:0000256" key="12">
    <source>
        <dbReference type="HAMAP-Rule" id="MF_01393"/>
    </source>
</evidence>
<keyword evidence="4 12" id="KW-1003">Cell membrane</keyword>
<keyword evidence="3 12" id="KW-0813">Transport</keyword>
<keyword evidence="9 12" id="KW-0406">Ion transport</keyword>
<dbReference type="PANTHER" id="PTHR11410">
    <property type="entry name" value="ATP SYNTHASE SUBUNIT A"/>
    <property type="match status" value="1"/>
</dbReference>
<evidence type="ECO:0000256" key="7">
    <source>
        <dbReference type="ARBA" id="ARBA00022781"/>
    </source>
</evidence>
<evidence type="ECO:0000256" key="2">
    <source>
        <dbReference type="ARBA" id="ARBA00006810"/>
    </source>
</evidence>
<dbReference type="InterPro" id="IPR035908">
    <property type="entry name" value="F0_ATP_A_sf"/>
</dbReference>
<dbReference type="Pfam" id="PF00119">
    <property type="entry name" value="ATP-synt_A"/>
    <property type="match status" value="1"/>
</dbReference>
<comment type="similarity">
    <text evidence="2 12 13">Belongs to the ATPase A chain family.</text>
</comment>
<comment type="subcellular location">
    <subcellularLocation>
        <location evidence="12 13">Cell membrane</location>
        <topology evidence="12 13">Multi-pass membrane protein</topology>
    </subcellularLocation>
    <subcellularLocation>
        <location evidence="1">Membrane</location>
        <topology evidence="1">Multi-pass membrane protein</topology>
    </subcellularLocation>
</comment>
<sequence>MSPLKQFEVFPLIRLPEFFGWDVSFTNSSLYMVLTVVFASLFLFAGVFRGKVIPGPMQSFVEVVCNFVLGIIKGNCGKAGSDYFPLILSVFLYVLFANLVGMLPLPMSFTVTSHIVVTLALAMVVFIFVTLIGLKKQGMGFFAMFLPDGTPNWIAPLMIFLEVSTYLFRPISLAIRLTANMIAGHTILKVIAGFVYPVSVLISPLSFLFVVVLIVFEVFIAMLQAYIFVMLTCVYLNDSLVKH</sequence>
<dbReference type="PRINTS" id="PR00123">
    <property type="entry name" value="ATPASEA"/>
</dbReference>
<reference evidence="14 15" key="1">
    <citation type="journal article" date="2020" name="MBio">
        <title>Erratum for Teymournejad et al., 'Isolation and Molecular Analysis of a Novel Neorickettsia Species That Causes Potomac Horse Fever'.</title>
        <authorList>
            <person name="Teymournejad O."/>
            <person name="Lin M."/>
            <person name="Bekebrede H."/>
            <person name="Kamr A."/>
            <person name="Toribio R.E."/>
            <person name="Arroyo L.G."/>
            <person name="Baird J.D."/>
            <person name="Rikihisa Y."/>
        </authorList>
    </citation>
    <scope>NUCLEOTIDE SEQUENCE [LARGE SCALE GENOMIC DNA]</scope>
    <source>
        <strain evidence="14 15">Fin17</strain>
    </source>
</reference>
<organism evidence="14 15">
    <name type="scientific">Neorickettsia findlayensis</name>
    <dbReference type="NCBI Taxonomy" id="2686014"/>
    <lineage>
        <taxon>Bacteria</taxon>
        <taxon>Pseudomonadati</taxon>
        <taxon>Pseudomonadota</taxon>
        <taxon>Alphaproteobacteria</taxon>
        <taxon>Rickettsiales</taxon>
        <taxon>Anaplasmataceae</taxon>
        <taxon>Neorickettsia</taxon>
    </lineage>
</organism>
<dbReference type="GO" id="GO:0045259">
    <property type="term" value="C:proton-transporting ATP synthase complex"/>
    <property type="evidence" value="ECO:0007669"/>
    <property type="project" value="UniProtKB-KW"/>
</dbReference>
<dbReference type="RefSeq" id="WP_160095265.1">
    <property type="nucleotide sequence ID" value="NZ_CP047224.1"/>
</dbReference>
<keyword evidence="15" id="KW-1185">Reference proteome</keyword>
<dbReference type="CDD" id="cd00310">
    <property type="entry name" value="ATP-synt_Fo_a_6"/>
    <property type="match status" value="1"/>
</dbReference>
<dbReference type="PROSITE" id="PS00449">
    <property type="entry name" value="ATPASE_A"/>
    <property type="match status" value="1"/>
</dbReference>
<dbReference type="InterPro" id="IPR000568">
    <property type="entry name" value="ATP_synth_F0_asu"/>
</dbReference>
<keyword evidence="5 12" id="KW-0138">CF(0)</keyword>
<name>A0A6P1G9W6_9RICK</name>
<feature type="transmembrane region" description="Helical" evidence="12">
    <location>
        <begin position="218"/>
        <end position="237"/>
    </location>
</feature>
<evidence type="ECO:0000256" key="6">
    <source>
        <dbReference type="ARBA" id="ARBA00022692"/>
    </source>
</evidence>
<dbReference type="AlphaFoldDB" id="A0A6P1G9W6"/>
<evidence type="ECO:0000256" key="5">
    <source>
        <dbReference type="ARBA" id="ARBA00022547"/>
    </source>
</evidence>
<proteinExistence type="inferred from homology"/>
<evidence type="ECO:0000313" key="15">
    <source>
        <dbReference type="Proteomes" id="UP000464912"/>
    </source>
</evidence>